<keyword evidence="3" id="KW-1185">Reference proteome</keyword>
<dbReference type="EMBL" id="FN595769">
    <property type="protein sequence ID" value="CBI29187.3"/>
    <property type="molecule type" value="Genomic_DNA"/>
</dbReference>
<proteinExistence type="predicted"/>
<dbReference type="Proteomes" id="UP000009183">
    <property type="component" value="Chromosome 2"/>
</dbReference>
<dbReference type="HOGENOM" id="CLU_3110329_0_0_1"/>
<evidence type="ECO:0000256" key="1">
    <source>
        <dbReference type="SAM" id="Phobius"/>
    </source>
</evidence>
<evidence type="ECO:0000313" key="2">
    <source>
        <dbReference type="EMBL" id="CBI29187.3"/>
    </source>
</evidence>
<sequence>MNLPLNLIFDPPCYVQSNLIHFFFLSPFIYYNMPFVYGNLRNFLCFGNGGY</sequence>
<evidence type="ECO:0000313" key="3">
    <source>
        <dbReference type="Proteomes" id="UP000009183"/>
    </source>
</evidence>
<gene>
    <name evidence="2" type="ordered locus">VIT_02s0087g00860</name>
</gene>
<dbReference type="PaxDb" id="29760-VIT_02s0087g00860.t01"/>
<feature type="transmembrane region" description="Helical" evidence="1">
    <location>
        <begin position="20"/>
        <end position="40"/>
    </location>
</feature>
<name>D7TFB4_VITVI</name>
<organism evidence="2 3">
    <name type="scientific">Vitis vinifera</name>
    <name type="common">Grape</name>
    <dbReference type="NCBI Taxonomy" id="29760"/>
    <lineage>
        <taxon>Eukaryota</taxon>
        <taxon>Viridiplantae</taxon>
        <taxon>Streptophyta</taxon>
        <taxon>Embryophyta</taxon>
        <taxon>Tracheophyta</taxon>
        <taxon>Spermatophyta</taxon>
        <taxon>Magnoliopsida</taxon>
        <taxon>eudicotyledons</taxon>
        <taxon>Gunneridae</taxon>
        <taxon>Pentapetalae</taxon>
        <taxon>rosids</taxon>
        <taxon>Vitales</taxon>
        <taxon>Vitaceae</taxon>
        <taxon>Viteae</taxon>
        <taxon>Vitis</taxon>
    </lineage>
</organism>
<dbReference type="InParanoid" id="D7TFB4"/>
<protein>
    <submittedName>
        <fullName evidence="2">Uncharacterized protein</fullName>
    </submittedName>
</protein>
<keyword evidence="1" id="KW-0812">Transmembrane</keyword>
<accession>D7TFB4</accession>
<keyword evidence="1" id="KW-0472">Membrane</keyword>
<keyword evidence="1" id="KW-1133">Transmembrane helix</keyword>
<reference evidence="3" key="1">
    <citation type="journal article" date="2007" name="Nature">
        <title>The grapevine genome sequence suggests ancestral hexaploidization in major angiosperm phyla.</title>
        <authorList>
            <consortium name="The French-Italian Public Consortium for Grapevine Genome Characterization."/>
            <person name="Jaillon O."/>
            <person name="Aury J.-M."/>
            <person name="Noel B."/>
            <person name="Policriti A."/>
            <person name="Clepet C."/>
            <person name="Casagrande A."/>
            <person name="Choisne N."/>
            <person name="Aubourg S."/>
            <person name="Vitulo N."/>
            <person name="Jubin C."/>
            <person name="Vezzi A."/>
            <person name="Legeai F."/>
            <person name="Hugueney P."/>
            <person name="Dasilva C."/>
            <person name="Horner D."/>
            <person name="Mica E."/>
            <person name="Jublot D."/>
            <person name="Poulain J."/>
            <person name="Bruyere C."/>
            <person name="Billault A."/>
            <person name="Segurens B."/>
            <person name="Gouyvenoux M."/>
            <person name="Ugarte E."/>
            <person name="Cattonaro F."/>
            <person name="Anthouard V."/>
            <person name="Vico V."/>
            <person name="Del Fabbro C."/>
            <person name="Alaux M."/>
            <person name="Di Gaspero G."/>
            <person name="Dumas V."/>
            <person name="Felice N."/>
            <person name="Paillard S."/>
            <person name="Juman I."/>
            <person name="Moroldo M."/>
            <person name="Scalabrin S."/>
            <person name="Canaguier A."/>
            <person name="Le Clainche I."/>
            <person name="Malacrida G."/>
            <person name="Durand E."/>
            <person name="Pesole G."/>
            <person name="Laucou V."/>
            <person name="Chatelet P."/>
            <person name="Merdinoglu D."/>
            <person name="Delledonne M."/>
            <person name="Pezzotti M."/>
            <person name="Lecharny A."/>
            <person name="Scarpelli C."/>
            <person name="Artiguenave F."/>
            <person name="Pe M.E."/>
            <person name="Valle G."/>
            <person name="Morgante M."/>
            <person name="Caboche M."/>
            <person name="Adam-Blondon A.-F."/>
            <person name="Weissenbach J."/>
            <person name="Quetier F."/>
            <person name="Wincker P."/>
        </authorList>
    </citation>
    <scope>NUCLEOTIDE SEQUENCE [LARGE SCALE GENOMIC DNA]</scope>
    <source>
        <strain evidence="3">cv. Pinot noir / PN40024</strain>
    </source>
</reference>
<dbReference type="AlphaFoldDB" id="D7TFB4"/>